<keyword evidence="6" id="KW-1185">Reference proteome</keyword>
<keyword evidence="3" id="KW-0012">Acyltransferase</keyword>
<evidence type="ECO:0000256" key="1">
    <source>
        <dbReference type="ARBA" id="ARBA00009861"/>
    </source>
</evidence>
<evidence type="ECO:0008006" key="7">
    <source>
        <dbReference type="Google" id="ProtNLM"/>
    </source>
</evidence>
<dbReference type="Gene3D" id="3.30.559.10">
    <property type="entry name" value="Chloramphenicol acetyltransferase-like domain"/>
    <property type="match status" value="1"/>
</dbReference>
<dbReference type="Proteomes" id="UP000015105">
    <property type="component" value="Chromosome 7D"/>
</dbReference>
<keyword evidence="2" id="KW-0808">Transferase</keyword>
<reference evidence="6" key="2">
    <citation type="journal article" date="2017" name="Nat. Plants">
        <title>The Aegilops tauschii genome reveals multiple impacts of transposons.</title>
        <authorList>
            <person name="Zhao G."/>
            <person name="Zou C."/>
            <person name="Li K."/>
            <person name="Wang K."/>
            <person name="Li T."/>
            <person name="Gao L."/>
            <person name="Zhang X."/>
            <person name="Wang H."/>
            <person name="Yang Z."/>
            <person name="Liu X."/>
            <person name="Jiang W."/>
            <person name="Mao L."/>
            <person name="Kong X."/>
            <person name="Jiao Y."/>
            <person name="Jia J."/>
        </authorList>
    </citation>
    <scope>NUCLEOTIDE SEQUENCE [LARGE SCALE GENOMIC DNA]</scope>
    <source>
        <strain evidence="6">cv. AL8/78</strain>
    </source>
</reference>
<evidence type="ECO:0000313" key="5">
    <source>
        <dbReference type="EnsemblPlants" id="AET7Gv20032900.3"/>
    </source>
</evidence>
<protein>
    <recommendedName>
        <fullName evidence="7">Shikimate O-hydroxycinnamoyltransferase</fullName>
    </recommendedName>
</protein>
<name>A0A453QC34_AEGTS</name>
<evidence type="ECO:0000256" key="4">
    <source>
        <dbReference type="SAM" id="MobiDB-lite"/>
    </source>
</evidence>
<dbReference type="InterPro" id="IPR023213">
    <property type="entry name" value="CAT-like_dom_sf"/>
</dbReference>
<dbReference type="Gramene" id="AET7Gv20032900.3">
    <property type="protein sequence ID" value="AET7Gv20032900.3"/>
    <property type="gene ID" value="AET7Gv20032900"/>
</dbReference>
<dbReference type="PANTHER" id="PTHR31642:SF239">
    <property type="entry name" value="NPH3 DOMAIN-CONTAINING PROTEIN"/>
    <property type="match status" value="1"/>
</dbReference>
<proteinExistence type="inferred from homology"/>
<reference evidence="6" key="1">
    <citation type="journal article" date="2014" name="Science">
        <title>Ancient hybridizations among the ancestral genomes of bread wheat.</title>
        <authorList>
            <consortium name="International Wheat Genome Sequencing Consortium,"/>
            <person name="Marcussen T."/>
            <person name="Sandve S.R."/>
            <person name="Heier L."/>
            <person name="Spannagl M."/>
            <person name="Pfeifer M."/>
            <person name="Jakobsen K.S."/>
            <person name="Wulff B.B."/>
            <person name="Steuernagel B."/>
            <person name="Mayer K.F."/>
            <person name="Olsen O.A."/>
        </authorList>
    </citation>
    <scope>NUCLEOTIDE SEQUENCE [LARGE SCALE GENOMIC DNA]</scope>
    <source>
        <strain evidence="6">cv. AL8/78</strain>
    </source>
</reference>
<dbReference type="GO" id="GO:0016747">
    <property type="term" value="F:acyltransferase activity, transferring groups other than amino-acyl groups"/>
    <property type="evidence" value="ECO:0007669"/>
    <property type="project" value="TreeGrafter"/>
</dbReference>
<dbReference type="AlphaFoldDB" id="A0A453QC34"/>
<accession>A0A453QC34</accession>
<feature type="region of interest" description="Disordered" evidence="4">
    <location>
        <begin position="179"/>
        <end position="211"/>
    </location>
</feature>
<dbReference type="PANTHER" id="PTHR31642">
    <property type="entry name" value="TRICHOTHECENE 3-O-ACETYLTRANSFERASE"/>
    <property type="match status" value="1"/>
</dbReference>
<reference evidence="5" key="3">
    <citation type="journal article" date="2017" name="Nature">
        <title>Genome sequence of the progenitor of the wheat D genome Aegilops tauschii.</title>
        <authorList>
            <person name="Luo M.C."/>
            <person name="Gu Y.Q."/>
            <person name="Puiu D."/>
            <person name="Wang H."/>
            <person name="Twardziok S.O."/>
            <person name="Deal K.R."/>
            <person name="Huo N."/>
            <person name="Zhu T."/>
            <person name="Wang L."/>
            <person name="Wang Y."/>
            <person name="McGuire P.E."/>
            <person name="Liu S."/>
            <person name="Long H."/>
            <person name="Ramasamy R.K."/>
            <person name="Rodriguez J.C."/>
            <person name="Van S.L."/>
            <person name="Yuan L."/>
            <person name="Wang Z."/>
            <person name="Xia Z."/>
            <person name="Xiao L."/>
            <person name="Anderson O.D."/>
            <person name="Ouyang S."/>
            <person name="Liang Y."/>
            <person name="Zimin A.V."/>
            <person name="Pertea G."/>
            <person name="Qi P."/>
            <person name="Bennetzen J.L."/>
            <person name="Dai X."/>
            <person name="Dawson M.W."/>
            <person name="Muller H.G."/>
            <person name="Kugler K."/>
            <person name="Rivarola-Duarte L."/>
            <person name="Spannagl M."/>
            <person name="Mayer K.F.X."/>
            <person name="Lu F.H."/>
            <person name="Bevan M.W."/>
            <person name="Leroy P."/>
            <person name="Li P."/>
            <person name="You F.M."/>
            <person name="Sun Q."/>
            <person name="Liu Z."/>
            <person name="Lyons E."/>
            <person name="Wicker T."/>
            <person name="Salzberg S.L."/>
            <person name="Devos K.M."/>
            <person name="Dvorak J."/>
        </authorList>
    </citation>
    <scope>NUCLEOTIDE SEQUENCE [LARGE SCALE GENOMIC DNA]</scope>
    <source>
        <strain evidence="5">cv. AL8/78</strain>
    </source>
</reference>
<dbReference type="Pfam" id="PF02458">
    <property type="entry name" value="Transferase"/>
    <property type="match status" value="1"/>
</dbReference>
<evidence type="ECO:0000313" key="6">
    <source>
        <dbReference type="Proteomes" id="UP000015105"/>
    </source>
</evidence>
<evidence type="ECO:0000256" key="3">
    <source>
        <dbReference type="ARBA" id="ARBA00023315"/>
    </source>
</evidence>
<reference evidence="5" key="5">
    <citation type="journal article" date="2021" name="G3 (Bethesda)">
        <title>Aegilops tauschii genome assembly Aet v5.0 features greater sequence contiguity and improved annotation.</title>
        <authorList>
            <person name="Wang L."/>
            <person name="Zhu T."/>
            <person name="Rodriguez J.C."/>
            <person name="Deal K.R."/>
            <person name="Dubcovsky J."/>
            <person name="McGuire P.E."/>
            <person name="Lux T."/>
            <person name="Spannagl M."/>
            <person name="Mayer K.F.X."/>
            <person name="Baldrich P."/>
            <person name="Meyers B.C."/>
            <person name="Huo N."/>
            <person name="Gu Y.Q."/>
            <person name="Zhou H."/>
            <person name="Devos K.M."/>
            <person name="Bennetzen J.L."/>
            <person name="Unver T."/>
            <person name="Budak H."/>
            <person name="Gulick P.J."/>
            <person name="Galiba G."/>
            <person name="Kalapos B."/>
            <person name="Nelson D.R."/>
            <person name="Li P."/>
            <person name="You F.M."/>
            <person name="Luo M.C."/>
            <person name="Dvorak J."/>
        </authorList>
    </citation>
    <scope>NUCLEOTIDE SEQUENCE [LARGE SCALE GENOMIC DNA]</scope>
    <source>
        <strain evidence="5">cv. AL8/78</strain>
    </source>
</reference>
<reference evidence="5" key="4">
    <citation type="submission" date="2019-03" db="UniProtKB">
        <authorList>
            <consortium name="EnsemblPlants"/>
        </authorList>
    </citation>
    <scope>IDENTIFICATION</scope>
</reference>
<dbReference type="InterPro" id="IPR050317">
    <property type="entry name" value="Plant_Fungal_Acyltransferase"/>
</dbReference>
<evidence type="ECO:0000256" key="2">
    <source>
        <dbReference type="ARBA" id="ARBA00022679"/>
    </source>
</evidence>
<organism evidence="5 6">
    <name type="scientific">Aegilops tauschii subsp. strangulata</name>
    <name type="common">Goatgrass</name>
    <dbReference type="NCBI Taxonomy" id="200361"/>
    <lineage>
        <taxon>Eukaryota</taxon>
        <taxon>Viridiplantae</taxon>
        <taxon>Streptophyta</taxon>
        <taxon>Embryophyta</taxon>
        <taxon>Tracheophyta</taxon>
        <taxon>Spermatophyta</taxon>
        <taxon>Magnoliopsida</taxon>
        <taxon>Liliopsida</taxon>
        <taxon>Poales</taxon>
        <taxon>Poaceae</taxon>
        <taxon>BOP clade</taxon>
        <taxon>Pooideae</taxon>
        <taxon>Triticodae</taxon>
        <taxon>Triticeae</taxon>
        <taxon>Triticinae</taxon>
        <taxon>Aegilops</taxon>
    </lineage>
</organism>
<sequence>NGGGEQERRRMAAGEEEVLVVESCFVTPAVDTPRKALWLSPLDIMLASRGYTPLVHFYRPCVDETSAQDFFDVTKLKTALGKALVAFYPMAGRLRVGAHGRLEIDCNGKGMLFLMAYSRLTINDFRDLKPSSKLRRLFVPRMDDSSDILCATQFVPTSTRTGARSLVTDSEVSTWPATKSSAARCVRGTGQPRPTPAPPVSESPGRAHAGL</sequence>
<dbReference type="EnsemblPlants" id="AET7Gv20032900.3">
    <property type="protein sequence ID" value="AET7Gv20032900.3"/>
    <property type="gene ID" value="AET7Gv20032900"/>
</dbReference>
<comment type="similarity">
    <text evidence="1">Belongs to the plant acyltransferase family.</text>
</comment>